<dbReference type="Gene3D" id="1.20.58.2240">
    <property type="match status" value="1"/>
</dbReference>
<feature type="domain" description="Carbohydrate kinase FGGY N-terminal" evidence="10">
    <location>
        <begin position="5"/>
        <end position="281"/>
    </location>
</feature>
<dbReference type="NCBIfam" id="NF003154">
    <property type="entry name" value="PRK04123.1"/>
    <property type="match status" value="1"/>
</dbReference>
<keyword evidence="5 7" id="KW-0054">Arabinose catabolism</keyword>
<dbReference type="NCBIfam" id="TIGR01234">
    <property type="entry name" value="L-ribulokinase"/>
    <property type="match status" value="1"/>
</dbReference>
<evidence type="ECO:0000259" key="11">
    <source>
        <dbReference type="Pfam" id="PF02782"/>
    </source>
</evidence>
<feature type="domain" description="Carbohydrate kinase FGGY C-terminal" evidence="11">
    <location>
        <begin position="292"/>
        <end position="495"/>
    </location>
</feature>
<comment type="caution">
    <text evidence="12">The sequence shown here is derived from an EMBL/GenBank/DDBJ whole genome shotgun (WGS) entry which is preliminary data.</text>
</comment>
<evidence type="ECO:0000256" key="4">
    <source>
        <dbReference type="ARBA" id="ARBA00022840"/>
    </source>
</evidence>
<evidence type="ECO:0000256" key="1">
    <source>
        <dbReference type="ARBA" id="ARBA00022679"/>
    </source>
</evidence>
<comment type="pathway">
    <text evidence="7 9">Carbohydrate degradation; L-arabinose degradation via L-ribulose; D-xylulose 5-phosphate from L-arabinose (bacterial route): step 2/3.</text>
</comment>
<dbReference type="EMBL" id="BAABEY010000036">
    <property type="protein sequence ID" value="GAA4447908.1"/>
    <property type="molecule type" value="Genomic_DNA"/>
</dbReference>
<reference evidence="13" key="1">
    <citation type="journal article" date="2019" name="Int. J. Syst. Evol. Microbiol.">
        <title>The Global Catalogue of Microorganisms (GCM) 10K type strain sequencing project: providing services to taxonomists for standard genome sequencing and annotation.</title>
        <authorList>
            <consortium name="The Broad Institute Genomics Platform"/>
            <consortium name="The Broad Institute Genome Sequencing Center for Infectious Disease"/>
            <person name="Wu L."/>
            <person name="Ma J."/>
        </authorList>
    </citation>
    <scope>NUCLEOTIDE SEQUENCE [LARGE SCALE GENOMIC DNA]</scope>
    <source>
        <strain evidence="13">JCM 31920</strain>
    </source>
</reference>
<evidence type="ECO:0000256" key="3">
    <source>
        <dbReference type="ARBA" id="ARBA00022777"/>
    </source>
</evidence>
<evidence type="ECO:0000256" key="2">
    <source>
        <dbReference type="ARBA" id="ARBA00022741"/>
    </source>
</evidence>
<dbReference type="InterPro" id="IPR005929">
    <property type="entry name" value="Ribulokinase"/>
</dbReference>
<dbReference type="RefSeq" id="WP_345033124.1">
    <property type="nucleotide sequence ID" value="NZ_BAABEY010000036.1"/>
</dbReference>
<dbReference type="SUPFAM" id="SSF53067">
    <property type="entry name" value="Actin-like ATPase domain"/>
    <property type="match status" value="2"/>
</dbReference>
<dbReference type="Pfam" id="PF02782">
    <property type="entry name" value="FGGY_C"/>
    <property type="match status" value="1"/>
</dbReference>
<keyword evidence="4 7" id="KW-0067">ATP-binding</keyword>
<dbReference type="PANTHER" id="PTHR43435">
    <property type="entry name" value="RIBULOKINASE"/>
    <property type="match status" value="1"/>
</dbReference>
<dbReference type="Proteomes" id="UP001501508">
    <property type="component" value="Unassembled WGS sequence"/>
</dbReference>
<dbReference type="InterPro" id="IPR000577">
    <property type="entry name" value="Carb_kinase_FGGY"/>
</dbReference>
<dbReference type="Pfam" id="PF00370">
    <property type="entry name" value="FGGY_N"/>
    <property type="match status" value="1"/>
</dbReference>
<dbReference type="PANTHER" id="PTHR43435:SF4">
    <property type="entry name" value="FGGY CARBOHYDRATE KINASE DOMAIN-CONTAINING PROTEIN"/>
    <property type="match status" value="1"/>
</dbReference>
<comment type="catalytic activity">
    <reaction evidence="7 9">
        <text>L-ribulose + ATP = L-ribulose 5-phosphate + ADP + H(+)</text>
        <dbReference type="Rhea" id="RHEA:22072"/>
        <dbReference type="ChEBI" id="CHEBI:15378"/>
        <dbReference type="ChEBI" id="CHEBI:16880"/>
        <dbReference type="ChEBI" id="CHEBI:30616"/>
        <dbReference type="ChEBI" id="CHEBI:58226"/>
        <dbReference type="ChEBI" id="CHEBI:456216"/>
        <dbReference type="EC" id="2.7.1.16"/>
    </reaction>
</comment>
<name>A0ABP8MBK2_9BACT</name>
<keyword evidence="6 7" id="KW-0119">Carbohydrate metabolism</keyword>
<evidence type="ECO:0000256" key="5">
    <source>
        <dbReference type="ARBA" id="ARBA00022935"/>
    </source>
</evidence>
<proteinExistence type="inferred from homology"/>
<keyword evidence="2 7" id="KW-0547">Nucleotide-binding</keyword>
<dbReference type="InterPro" id="IPR018484">
    <property type="entry name" value="FGGY_N"/>
</dbReference>
<dbReference type="HAMAP" id="MF_00520">
    <property type="entry name" value="Ribulokinase"/>
    <property type="match status" value="1"/>
</dbReference>
<keyword evidence="3 7" id="KW-0418">Kinase</keyword>
<sequence length="551" mass="59868">MNTKYVIGLDYGTDSVRAVVADTATGELLSSYVFEYPRWKKGLYCDAAASQFRQHPLDYLEGLEAAVKGAVAQVGPGVANNIVGISIDTTGSTPGAVDENGVPLALLPEFEENPNAMFILWKDHTSNREAQEINDLAHSWEVDFTRYVGGLYSSEWFWAKILRTLRVDEKVRAKAFSWVEHCDWMSAVLTGETNPLTMKRSRCSAGHKAMWHEDFGGLPAEEFLVALDPLLAGLRSRLYKDTYTSDVAIGTLTSEWSQRLGLPDTVKVGIGAIDAHIGAVGSAIEPYSFVRVMGTSTCDMLVAPKEEVGSQLVKGICGQVDGSIIPGMIGFEAGQSAFGDVYAWFKKLILTPVAELIDDEETLQKLSDRLLPHLSEKAMALPLTVEDPVALDWFNGRRTPDVNLELKGLVSGLNLGTDAPRVFKALVEATAFGARSIVDRFMQEGVAIRQVIGIGGVAKKSPLVMQTLANVLNVPIKVAASDQACALGAAMYAAVVAGVYATIDEAQQAMTSGFDTEYFPEPEKVAVYEKLYERYLRLGAFIEAETVSQGE</sequence>
<evidence type="ECO:0000313" key="12">
    <source>
        <dbReference type="EMBL" id="GAA4447908.1"/>
    </source>
</evidence>
<keyword evidence="13" id="KW-1185">Reference proteome</keyword>
<gene>
    <name evidence="7 12" type="primary">araB</name>
    <name evidence="12" type="ORF">GCM10023091_43630</name>
</gene>
<comment type="catalytic activity">
    <reaction evidence="7">
        <text>D-ribulose + ATP = D-ribulose 5-phosphate + ADP + H(+)</text>
        <dbReference type="Rhea" id="RHEA:17601"/>
        <dbReference type="ChEBI" id="CHEBI:15378"/>
        <dbReference type="ChEBI" id="CHEBI:17173"/>
        <dbReference type="ChEBI" id="CHEBI:30616"/>
        <dbReference type="ChEBI" id="CHEBI:58121"/>
        <dbReference type="ChEBI" id="CHEBI:456216"/>
        <dbReference type="EC" id="2.7.1.16"/>
    </reaction>
</comment>
<organism evidence="12 13">
    <name type="scientific">Ravibacter arvi</name>
    <dbReference type="NCBI Taxonomy" id="2051041"/>
    <lineage>
        <taxon>Bacteria</taxon>
        <taxon>Pseudomonadati</taxon>
        <taxon>Bacteroidota</taxon>
        <taxon>Cytophagia</taxon>
        <taxon>Cytophagales</taxon>
        <taxon>Spirosomataceae</taxon>
        <taxon>Ravibacter</taxon>
    </lineage>
</organism>
<evidence type="ECO:0000256" key="7">
    <source>
        <dbReference type="HAMAP-Rule" id="MF_00520"/>
    </source>
</evidence>
<dbReference type="InterPro" id="IPR018485">
    <property type="entry name" value="FGGY_C"/>
</dbReference>
<dbReference type="PIRSF" id="PIRSF000538">
    <property type="entry name" value="GlpK"/>
    <property type="match status" value="1"/>
</dbReference>
<dbReference type="CDD" id="cd07781">
    <property type="entry name" value="ASKHA_NBD_FGGY_L-RBK"/>
    <property type="match status" value="1"/>
</dbReference>
<keyword evidence="1 7" id="KW-0808">Transferase</keyword>
<evidence type="ECO:0000256" key="6">
    <source>
        <dbReference type="ARBA" id="ARBA00023277"/>
    </source>
</evidence>
<dbReference type="EC" id="2.7.1.16" evidence="7 8"/>
<protein>
    <recommendedName>
        <fullName evidence="7 8">Ribulokinase</fullName>
        <ecNumber evidence="7 8">2.7.1.16</ecNumber>
    </recommendedName>
</protein>
<evidence type="ECO:0000256" key="9">
    <source>
        <dbReference type="RuleBase" id="RU003455"/>
    </source>
</evidence>
<accession>A0ABP8MBK2</accession>
<comment type="similarity">
    <text evidence="7 9">Belongs to the ribulokinase family.</text>
</comment>
<dbReference type="InterPro" id="IPR043129">
    <property type="entry name" value="ATPase_NBD"/>
</dbReference>
<evidence type="ECO:0000259" key="10">
    <source>
        <dbReference type="Pfam" id="PF00370"/>
    </source>
</evidence>
<dbReference type="Gene3D" id="3.30.420.40">
    <property type="match status" value="1"/>
</dbReference>
<evidence type="ECO:0000256" key="8">
    <source>
        <dbReference type="NCBIfam" id="TIGR01234"/>
    </source>
</evidence>
<evidence type="ECO:0000313" key="13">
    <source>
        <dbReference type="Proteomes" id="UP001501508"/>
    </source>
</evidence>